<comment type="catalytic activity">
    <reaction evidence="1">
        <text>ATP-dependent breakage, passage and rejoining of double-stranded DNA.</text>
        <dbReference type="EC" id="5.6.2.2"/>
    </reaction>
</comment>
<dbReference type="SUPFAM" id="SSF56719">
    <property type="entry name" value="Type II DNA topoisomerase"/>
    <property type="match status" value="1"/>
</dbReference>
<keyword evidence="3" id="KW-1185">Reference proteome</keyword>
<evidence type="ECO:0000313" key="3">
    <source>
        <dbReference type="Proteomes" id="UP000321490"/>
    </source>
</evidence>
<proteinExistence type="predicted"/>
<gene>
    <name evidence="2" type="ORF">JD78_02233</name>
</gene>
<dbReference type="GO" id="GO:0005524">
    <property type="term" value="F:ATP binding"/>
    <property type="evidence" value="ECO:0007669"/>
    <property type="project" value="InterPro"/>
</dbReference>
<dbReference type="Proteomes" id="UP000321490">
    <property type="component" value="Unassembled WGS sequence"/>
</dbReference>
<name>A0A562IRP4_9ACTN</name>
<dbReference type="Gene3D" id="1.10.268.10">
    <property type="entry name" value="Topoisomerase, domain 3"/>
    <property type="match status" value="1"/>
</dbReference>
<dbReference type="EMBL" id="VLKF01000001">
    <property type="protein sequence ID" value="TWH73709.1"/>
    <property type="molecule type" value="Genomic_DNA"/>
</dbReference>
<organism evidence="2 3">
    <name type="scientific">Modestobacter roseus</name>
    <dbReference type="NCBI Taxonomy" id="1181884"/>
    <lineage>
        <taxon>Bacteria</taxon>
        <taxon>Bacillati</taxon>
        <taxon>Actinomycetota</taxon>
        <taxon>Actinomycetes</taxon>
        <taxon>Geodermatophilales</taxon>
        <taxon>Geodermatophilaceae</taxon>
        <taxon>Modestobacter</taxon>
    </lineage>
</organism>
<sequence length="94" mass="10458">MDVSDARARLLLEHRAHILDAYERALRDRFTVLRLVGEAEDDDAARRALAGAFGWNEDAATAVLGLPIRHVTRSGRARISQELEHARRSLASLA</sequence>
<dbReference type="InterPro" id="IPR013757">
    <property type="entry name" value="Topo_IIA_A_a_sf"/>
</dbReference>
<accession>A0A562IRP4</accession>
<dbReference type="InterPro" id="IPR013760">
    <property type="entry name" value="Topo_IIA-like_dom_sf"/>
</dbReference>
<comment type="caution">
    <text evidence="2">The sequence shown here is derived from an EMBL/GenBank/DDBJ whole genome shotgun (WGS) entry which is preliminary data.</text>
</comment>
<evidence type="ECO:0000256" key="1">
    <source>
        <dbReference type="ARBA" id="ARBA00000185"/>
    </source>
</evidence>
<evidence type="ECO:0000313" key="2">
    <source>
        <dbReference type="EMBL" id="TWH73709.1"/>
    </source>
</evidence>
<dbReference type="RefSeq" id="WP_153357763.1">
    <property type="nucleotide sequence ID" value="NZ_JABGDC010000027.1"/>
</dbReference>
<reference evidence="2 3" key="1">
    <citation type="submission" date="2019-07" db="EMBL/GenBank/DDBJ databases">
        <title>R&amp;d 2014.</title>
        <authorList>
            <person name="Klenk H.-P."/>
        </authorList>
    </citation>
    <scope>NUCLEOTIDE SEQUENCE [LARGE SCALE GENOMIC DNA]</scope>
    <source>
        <strain evidence="2 3">DSM 45764</strain>
    </source>
</reference>
<dbReference type="GO" id="GO:0034335">
    <property type="term" value="F:DNA negative supercoiling activity"/>
    <property type="evidence" value="ECO:0007669"/>
    <property type="project" value="UniProtKB-ARBA"/>
</dbReference>
<dbReference type="AlphaFoldDB" id="A0A562IRP4"/>
<protein>
    <submittedName>
        <fullName evidence="2">Uncharacterized protein</fullName>
    </submittedName>
</protein>
<dbReference type="GO" id="GO:0003677">
    <property type="term" value="F:DNA binding"/>
    <property type="evidence" value="ECO:0007669"/>
    <property type="project" value="InterPro"/>
</dbReference>